<sequence>MFDLDIELLGVKFCNDNDIVHNDIKPCMQEMATKKAVNGVNETPTPSIQTEIKEMREHIGVAAGILMSSRGGKNSNNNGGIGIPIGSKKMIHSLKEIVNCPEAEIYAMLKECNMDPNEAVNRLLTQGQF</sequence>
<protein>
    <recommendedName>
        <fullName evidence="1">GBF-interacting protein 1 N-terminal domain-containing protein</fullName>
    </recommendedName>
</protein>
<dbReference type="AlphaFoldDB" id="A0AAE1S2T1"/>
<feature type="domain" description="GBF-interacting protein 1 N-terminal" evidence="1">
    <location>
        <begin position="83"/>
        <end position="129"/>
    </location>
</feature>
<dbReference type="InterPro" id="IPR009060">
    <property type="entry name" value="UBA-like_sf"/>
</dbReference>
<evidence type="ECO:0000259" key="1">
    <source>
        <dbReference type="Pfam" id="PF06972"/>
    </source>
</evidence>
<gene>
    <name evidence="2" type="ORF">RND71_020589</name>
</gene>
<dbReference type="InterPro" id="IPR009719">
    <property type="entry name" value="GIP1_N"/>
</dbReference>
<dbReference type="SUPFAM" id="SSF46934">
    <property type="entry name" value="UBA-like"/>
    <property type="match status" value="1"/>
</dbReference>
<dbReference type="EMBL" id="JAVYJV010000010">
    <property type="protein sequence ID" value="KAK4361637.1"/>
    <property type="molecule type" value="Genomic_DNA"/>
</dbReference>
<evidence type="ECO:0000313" key="3">
    <source>
        <dbReference type="Proteomes" id="UP001291623"/>
    </source>
</evidence>
<proteinExistence type="predicted"/>
<name>A0AAE1S2T1_9SOLA</name>
<keyword evidence="3" id="KW-1185">Reference proteome</keyword>
<dbReference type="Pfam" id="PF06972">
    <property type="entry name" value="GIP1_N"/>
    <property type="match status" value="1"/>
</dbReference>
<comment type="caution">
    <text evidence="2">The sequence shown here is derived from an EMBL/GenBank/DDBJ whole genome shotgun (WGS) entry which is preliminary data.</text>
</comment>
<dbReference type="Proteomes" id="UP001291623">
    <property type="component" value="Unassembled WGS sequence"/>
</dbReference>
<evidence type="ECO:0000313" key="2">
    <source>
        <dbReference type="EMBL" id="KAK4361637.1"/>
    </source>
</evidence>
<organism evidence="2 3">
    <name type="scientific">Anisodus tanguticus</name>
    <dbReference type="NCBI Taxonomy" id="243964"/>
    <lineage>
        <taxon>Eukaryota</taxon>
        <taxon>Viridiplantae</taxon>
        <taxon>Streptophyta</taxon>
        <taxon>Embryophyta</taxon>
        <taxon>Tracheophyta</taxon>
        <taxon>Spermatophyta</taxon>
        <taxon>Magnoliopsida</taxon>
        <taxon>eudicotyledons</taxon>
        <taxon>Gunneridae</taxon>
        <taxon>Pentapetalae</taxon>
        <taxon>asterids</taxon>
        <taxon>lamiids</taxon>
        <taxon>Solanales</taxon>
        <taxon>Solanaceae</taxon>
        <taxon>Solanoideae</taxon>
        <taxon>Hyoscyameae</taxon>
        <taxon>Anisodus</taxon>
    </lineage>
</organism>
<reference evidence="2" key="1">
    <citation type="submission" date="2023-12" db="EMBL/GenBank/DDBJ databases">
        <title>Genome assembly of Anisodus tanguticus.</title>
        <authorList>
            <person name="Wang Y.-J."/>
        </authorList>
    </citation>
    <scope>NUCLEOTIDE SEQUENCE</scope>
    <source>
        <strain evidence="2">KB-2021</strain>
        <tissue evidence="2">Leaf</tissue>
    </source>
</reference>
<accession>A0AAE1S2T1</accession>
<dbReference type="PANTHER" id="PTHR46445">
    <property type="entry name" value="RNA POLYMERASE II DEGRADATION FACTOR-LIKE PROTEIN (DUF1296)"/>
    <property type="match status" value="1"/>
</dbReference>
<dbReference type="PANTHER" id="PTHR46445:SF3">
    <property type="entry name" value="RNA POLYMERASE II DEGRADATION FACTOR-LIKE PROTEIN (DUF1296)-RELATED"/>
    <property type="match status" value="1"/>
</dbReference>